<dbReference type="Gene3D" id="1.10.10.60">
    <property type="entry name" value="Homeodomain-like"/>
    <property type="match status" value="2"/>
</dbReference>
<reference evidence="11" key="1">
    <citation type="submission" date="2020-03" db="EMBL/GenBank/DDBJ databases">
        <title>A high-quality chromosome-level genome assembly of a woody plant with both climbing and erect habits, Rhamnella rubrinervis.</title>
        <authorList>
            <person name="Lu Z."/>
            <person name="Yang Y."/>
            <person name="Zhu X."/>
            <person name="Sun Y."/>
        </authorList>
    </citation>
    <scope>NUCLEOTIDE SEQUENCE</scope>
    <source>
        <strain evidence="11">BYM</strain>
        <tissue evidence="11">Leaf</tissue>
    </source>
</reference>
<dbReference type="InterPro" id="IPR015495">
    <property type="entry name" value="Myb_TF_plants"/>
</dbReference>
<dbReference type="AlphaFoldDB" id="A0A8K0DR50"/>
<dbReference type="InterPro" id="IPR001005">
    <property type="entry name" value="SANT/Myb"/>
</dbReference>
<dbReference type="InterPro" id="IPR017930">
    <property type="entry name" value="Myb_dom"/>
</dbReference>
<evidence type="ECO:0000256" key="8">
    <source>
        <dbReference type="SAM" id="MobiDB-lite"/>
    </source>
</evidence>
<dbReference type="GO" id="GO:0080090">
    <property type="term" value="P:regulation of primary metabolic process"/>
    <property type="evidence" value="ECO:0007669"/>
    <property type="project" value="UniProtKB-ARBA"/>
</dbReference>
<gene>
    <name evidence="11" type="ORF">FNV43_RR23750</name>
</gene>
<proteinExistence type="predicted"/>
<feature type="domain" description="Myb-like" evidence="9">
    <location>
        <begin position="12"/>
        <end position="64"/>
    </location>
</feature>
<keyword evidence="4" id="KW-0238">DNA-binding</keyword>
<evidence type="ECO:0000256" key="4">
    <source>
        <dbReference type="ARBA" id="ARBA00023125"/>
    </source>
</evidence>
<keyword evidence="6" id="KW-0539">Nucleus</keyword>
<evidence type="ECO:0000256" key="1">
    <source>
        <dbReference type="ARBA" id="ARBA00004123"/>
    </source>
</evidence>
<sequence>MMGRSPAMLNDGKGLKKGAWTPEEDEKLVEYIQKHGHGSWGALPKHAGLKRCGKSCRLRWTNYLRPDIKRGNFSQEEEQIIINLHALVGNKWSMIAGHLPGRTDNEVKNLWNTHLKKKLVKMGIDPITHRPIIRTSHHHLINMLISNLNHHFSNVTPWDDQYHNIISNMINGVAHDPNGRSSSSQIIDNKMQAAAFMHNMILLVLLLQLVRSSTSTNMADTTIINNKIMEAITARNIVLGASSTTLEQQQQQVYHDECLTHRSSWNYDMINQCYSRASLELDGLVGNITSPAGLTSFSTQNPTHHNDDEDGYHCLIHTNIPNSEAAVPRPAGDDAGYSNKEMRNHQQRGSSSSSSYAIPNVSDDDHHQLLHVEDWGITTNCYAEKEVVILTITQFIIQLNHPLHSPLTLILIGETY</sequence>
<evidence type="ECO:0000313" key="12">
    <source>
        <dbReference type="Proteomes" id="UP000796880"/>
    </source>
</evidence>
<evidence type="ECO:0000259" key="9">
    <source>
        <dbReference type="PROSITE" id="PS50090"/>
    </source>
</evidence>
<dbReference type="Proteomes" id="UP000796880">
    <property type="component" value="Unassembled WGS sequence"/>
</dbReference>
<feature type="domain" description="HTH myb-type" evidence="10">
    <location>
        <begin position="65"/>
        <end position="119"/>
    </location>
</feature>
<evidence type="ECO:0000256" key="3">
    <source>
        <dbReference type="ARBA" id="ARBA00023015"/>
    </source>
</evidence>
<dbReference type="InterPro" id="IPR009057">
    <property type="entry name" value="Homeodomain-like_sf"/>
</dbReference>
<dbReference type="SMART" id="SM00717">
    <property type="entry name" value="SANT"/>
    <property type="match status" value="2"/>
</dbReference>
<dbReference type="PROSITE" id="PS51294">
    <property type="entry name" value="HTH_MYB"/>
    <property type="match status" value="2"/>
</dbReference>
<dbReference type="OrthoDB" id="2143914at2759"/>
<accession>A0A8K0DR50</accession>
<evidence type="ECO:0000313" key="11">
    <source>
        <dbReference type="EMBL" id="KAF3432648.1"/>
    </source>
</evidence>
<keyword evidence="5" id="KW-0804">Transcription</keyword>
<evidence type="ECO:0000256" key="7">
    <source>
        <dbReference type="ARBA" id="ARBA00062314"/>
    </source>
</evidence>
<feature type="domain" description="HTH myb-type" evidence="10">
    <location>
        <begin position="12"/>
        <end position="64"/>
    </location>
</feature>
<dbReference type="GO" id="GO:0051707">
    <property type="term" value="P:response to other organism"/>
    <property type="evidence" value="ECO:0007669"/>
    <property type="project" value="UniProtKB-ARBA"/>
</dbReference>
<dbReference type="GO" id="GO:0000976">
    <property type="term" value="F:transcription cis-regulatory region binding"/>
    <property type="evidence" value="ECO:0007669"/>
    <property type="project" value="UniProtKB-ARBA"/>
</dbReference>
<evidence type="ECO:0000256" key="6">
    <source>
        <dbReference type="ARBA" id="ARBA00023242"/>
    </source>
</evidence>
<dbReference type="Pfam" id="PF00249">
    <property type="entry name" value="Myb_DNA-binding"/>
    <property type="match status" value="2"/>
</dbReference>
<dbReference type="SUPFAM" id="SSF46689">
    <property type="entry name" value="Homeodomain-like"/>
    <property type="match status" value="1"/>
</dbReference>
<dbReference type="PANTHER" id="PTHR47994:SF5">
    <property type="entry name" value="F14D16.11-RELATED"/>
    <property type="match status" value="1"/>
</dbReference>
<protein>
    <submittedName>
        <fullName evidence="11">Uncharacterized protein</fullName>
    </submittedName>
</protein>
<evidence type="ECO:0000259" key="10">
    <source>
        <dbReference type="PROSITE" id="PS51294"/>
    </source>
</evidence>
<comment type="caution">
    <text evidence="11">The sequence shown here is derived from an EMBL/GenBank/DDBJ whole genome shotgun (WGS) entry which is preliminary data.</text>
</comment>
<comment type="subcellular location">
    <subcellularLocation>
        <location evidence="1">Nucleus</location>
    </subcellularLocation>
</comment>
<evidence type="ECO:0000256" key="5">
    <source>
        <dbReference type="ARBA" id="ARBA00023163"/>
    </source>
</evidence>
<keyword evidence="2" id="KW-0677">Repeat</keyword>
<keyword evidence="3" id="KW-0805">Transcription regulation</keyword>
<dbReference type="CDD" id="cd00167">
    <property type="entry name" value="SANT"/>
    <property type="match status" value="2"/>
</dbReference>
<feature type="region of interest" description="Disordered" evidence="8">
    <location>
        <begin position="323"/>
        <end position="360"/>
    </location>
</feature>
<dbReference type="GO" id="GO:0005634">
    <property type="term" value="C:nucleus"/>
    <property type="evidence" value="ECO:0007669"/>
    <property type="project" value="UniProtKB-SubCell"/>
</dbReference>
<dbReference type="PROSITE" id="PS50090">
    <property type="entry name" value="MYB_LIKE"/>
    <property type="match status" value="2"/>
</dbReference>
<organism evidence="11 12">
    <name type="scientific">Rhamnella rubrinervis</name>
    <dbReference type="NCBI Taxonomy" id="2594499"/>
    <lineage>
        <taxon>Eukaryota</taxon>
        <taxon>Viridiplantae</taxon>
        <taxon>Streptophyta</taxon>
        <taxon>Embryophyta</taxon>
        <taxon>Tracheophyta</taxon>
        <taxon>Spermatophyta</taxon>
        <taxon>Magnoliopsida</taxon>
        <taxon>eudicotyledons</taxon>
        <taxon>Gunneridae</taxon>
        <taxon>Pentapetalae</taxon>
        <taxon>rosids</taxon>
        <taxon>fabids</taxon>
        <taxon>Rosales</taxon>
        <taxon>Rhamnaceae</taxon>
        <taxon>rhamnoid group</taxon>
        <taxon>Rhamneae</taxon>
        <taxon>Rhamnella</taxon>
    </lineage>
</organism>
<evidence type="ECO:0000256" key="2">
    <source>
        <dbReference type="ARBA" id="ARBA00022737"/>
    </source>
</evidence>
<feature type="domain" description="Myb-like" evidence="9">
    <location>
        <begin position="65"/>
        <end position="115"/>
    </location>
</feature>
<dbReference type="FunFam" id="1.10.10.60:FF:000001">
    <property type="entry name" value="MYB-related transcription factor"/>
    <property type="match status" value="1"/>
</dbReference>
<comment type="subunit">
    <text evidence="7">Can form complexes with MYC2, MYC3 or MYC4.</text>
</comment>
<dbReference type="FunFam" id="1.10.10.60:FF:000394">
    <property type="entry name" value="MYB transcription factor"/>
    <property type="match status" value="1"/>
</dbReference>
<name>A0A8K0DR50_9ROSA</name>
<dbReference type="EMBL" id="VOIH02000011">
    <property type="protein sequence ID" value="KAF3432648.1"/>
    <property type="molecule type" value="Genomic_DNA"/>
</dbReference>
<dbReference type="PANTHER" id="PTHR47994">
    <property type="entry name" value="F14D16.11-RELATED"/>
    <property type="match status" value="1"/>
</dbReference>
<keyword evidence="12" id="KW-1185">Reference proteome</keyword>